<name>A0A8H6PGK1_9EURO</name>
<accession>A0A8H6PGK1</accession>
<evidence type="ECO:0000313" key="3">
    <source>
        <dbReference type="Proteomes" id="UP000630445"/>
    </source>
</evidence>
<dbReference type="AlphaFoldDB" id="A0A8H6PGK1"/>
<organism evidence="2 3">
    <name type="scientific">Aspergillus hiratsukae</name>
    <dbReference type="NCBI Taxonomy" id="1194566"/>
    <lineage>
        <taxon>Eukaryota</taxon>
        <taxon>Fungi</taxon>
        <taxon>Dikarya</taxon>
        <taxon>Ascomycota</taxon>
        <taxon>Pezizomycotina</taxon>
        <taxon>Eurotiomycetes</taxon>
        <taxon>Eurotiomycetidae</taxon>
        <taxon>Eurotiales</taxon>
        <taxon>Aspergillaceae</taxon>
        <taxon>Aspergillus</taxon>
        <taxon>Aspergillus subgen. Fumigati</taxon>
    </lineage>
</organism>
<gene>
    <name evidence="2" type="ORF">CNMCM5793_004703</name>
</gene>
<reference evidence="2" key="1">
    <citation type="submission" date="2020-06" db="EMBL/GenBank/DDBJ databases">
        <title>Draft genome sequences of strains closely related to Aspergillus parafelis and Aspergillus hiratsukae.</title>
        <authorList>
            <person name="Dos Santos R.A.C."/>
            <person name="Rivero-Menendez O."/>
            <person name="Steenwyk J.L."/>
            <person name="Mead M.E."/>
            <person name="Goldman G.H."/>
            <person name="Alastruey-Izquierdo A."/>
            <person name="Rokas A."/>
        </authorList>
    </citation>
    <scope>NUCLEOTIDE SEQUENCE</scope>
    <source>
        <strain evidence="2">CNM-CM5793</strain>
    </source>
</reference>
<proteinExistence type="predicted"/>
<dbReference type="EMBL" id="JACBAD010001836">
    <property type="protein sequence ID" value="KAF7131478.1"/>
    <property type="molecule type" value="Genomic_DNA"/>
</dbReference>
<evidence type="ECO:0000256" key="1">
    <source>
        <dbReference type="SAM" id="MobiDB-lite"/>
    </source>
</evidence>
<dbReference type="OrthoDB" id="4232626at2759"/>
<protein>
    <submittedName>
        <fullName evidence="2">Uncharacterized protein</fullName>
    </submittedName>
</protein>
<sequence length="482" mass="55849">MVNVLRHYLNPSLVDYASLAMSSQMTEQQMMNIRLICWRVTLNNRVLAKDTEQDLDSAPNSYWQQIKQKAELSVNDRSQRDFTKRFEKTDIDWTAINRQIRMWQDLLCLPKKKLTVSISINYLEDADSSSRKTDKRGNSSVTNRMLRDRDDQIDAENYSGQPSVWRDVYQKMRCPGPPCQHEGQYCWQDPEGKKHYKLRTHHLTALVKYVKQGGIIETHDDIPDNVREQLAAVPLQDPDYQRVAEDKTVQPEGAILVDLAVHKEGVHTALRKYGVIDFVPMSDDDPVVLSQPGEIMEDKRVAAYENMLERYSRYLREECRLLGPVATVWVAERLAGIENRLSVLCPSRLETIRIRCPKYKSHPWEIIQKLGLGDVVREAVPLEVQPISQESVQVDLAAEPSGISTIRSLCELVEFQRLSEDDPIIQMQPDGDPRVRMFNGYNRVRRLYTEARALRQIDGSLMLWYEKEIMDLDGRIGRLRYV</sequence>
<evidence type="ECO:0000313" key="2">
    <source>
        <dbReference type="EMBL" id="KAF7131478.1"/>
    </source>
</evidence>
<comment type="caution">
    <text evidence="2">The sequence shown here is derived from an EMBL/GenBank/DDBJ whole genome shotgun (WGS) entry which is preliminary data.</text>
</comment>
<dbReference type="Proteomes" id="UP000630445">
    <property type="component" value="Unassembled WGS sequence"/>
</dbReference>
<keyword evidence="3" id="KW-1185">Reference proteome</keyword>
<feature type="compositionally biased region" description="Basic and acidic residues" evidence="1">
    <location>
        <begin position="128"/>
        <end position="137"/>
    </location>
</feature>
<feature type="region of interest" description="Disordered" evidence="1">
    <location>
        <begin position="127"/>
        <end position="157"/>
    </location>
</feature>